<reference evidence="7 8" key="1">
    <citation type="submission" date="2019-08" db="EMBL/GenBank/DDBJ databases">
        <title>In-depth cultivation of the pig gut microbiome towards novel bacterial diversity and tailored functional studies.</title>
        <authorList>
            <person name="Wylensek D."/>
            <person name="Hitch T.C.A."/>
            <person name="Clavel T."/>
        </authorList>
    </citation>
    <scope>NUCLEOTIDE SEQUENCE [LARGE SCALE GENOMIC DNA]</scope>
    <source>
        <strain evidence="7 8">LKV-472-APC-3</strain>
    </source>
</reference>
<evidence type="ECO:0000256" key="1">
    <source>
        <dbReference type="ARBA" id="ARBA00003408"/>
    </source>
</evidence>
<keyword evidence="6" id="KW-1133">Transmembrane helix</keyword>
<dbReference type="GO" id="GO:0015297">
    <property type="term" value="F:antiporter activity"/>
    <property type="evidence" value="ECO:0007669"/>
    <property type="project" value="InterPro"/>
</dbReference>
<dbReference type="InterPro" id="IPR002528">
    <property type="entry name" value="MATE_fam"/>
</dbReference>
<feature type="transmembrane region" description="Helical" evidence="6">
    <location>
        <begin position="93"/>
        <end position="114"/>
    </location>
</feature>
<dbReference type="EMBL" id="VUMR01000063">
    <property type="protein sequence ID" value="MSS57038.1"/>
    <property type="molecule type" value="Genomic_DNA"/>
</dbReference>
<dbReference type="PANTHER" id="PTHR43298:SF2">
    <property type="entry name" value="FMN_FAD EXPORTER YEEO-RELATED"/>
    <property type="match status" value="1"/>
</dbReference>
<keyword evidence="8" id="KW-1185">Reference proteome</keyword>
<comment type="similarity">
    <text evidence="2">Belongs to the multi antimicrobial extrusion (MATE) (TC 2.A.66.1) family.</text>
</comment>
<dbReference type="GO" id="GO:0042910">
    <property type="term" value="F:xenobiotic transmembrane transporter activity"/>
    <property type="evidence" value="ECO:0007669"/>
    <property type="project" value="InterPro"/>
</dbReference>
<dbReference type="AlphaFoldDB" id="A0A6N7VJ89"/>
<evidence type="ECO:0000313" key="7">
    <source>
        <dbReference type="EMBL" id="MSS57038.1"/>
    </source>
</evidence>
<comment type="function">
    <text evidence="1">Multidrug efflux pump.</text>
</comment>
<evidence type="ECO:0000256" key="2">
    <source>
        <dbReference type="ARBA" id="ARBA00010199"/>
    </source>
</evidence>
<dbReference type="PANTHER" id="PTHR43298">
    <property type="entry name" value="MULTIDRUG RESISTANCE PROTEIN NORM-RELATED"/>
    <property type="match status" value="1"/>
</dbReference>
<evidence type="ECO:0000256" key="3">
    <source>
        <dbReference type="ARBA" id="ARBA00020268"/>
    </source>
</evidence>
<name>A0A6N7VJ89_9FIRM</name>
<evidence type="ECO:0000256" key="6">
    <source>
        <dbReference type="SAM" id="Phobius"/>
    </source>
</evidence>
<keyword evidence="6" id="KW-0472">Membrane</keyword>
<dbReference type="GO" id="GO:0005886">
    <property type="term" value="C:plasma membrane"/>
    <property type="evidence" value="ECO:0007669"/>
    <property type="project" value="TreeGrafter"/>
</dbReference>
<comment type="caution">
    <text evidence="7">The sequence shown here is derived from an EMBL/GenBank/DDBJ whole genome shotgun (WGS) entry which is preliminary data.</text>
</comment>
<dbReference type="InterPro" id="IPR050222">
    <property type="entry name" value="MATE_MdtK"/>
</dbReference>
<evidence type="ECO:0000256" key="5">
    <source>
        <dbReference type="ARBA" id="ARBA00031636"/>
    </source>
</evidence>
<feature type="transmembrane region" description="Helical" evidence="6">
    <location>
        <begin position="126"/>
        <end position="143"/>
    </location>
</feature>
<feature type="transmembrane region" description="Helical" evidence="6">
    <location>
        <begin position="23"/>
        <end position="45"/>
    </location>
</feature>
<proteinExistence type="inferred from homology"/>
<accession>A0A6N7VJ89</accession>
<dbReference type="Proteomes" id="UP000434241">
    <property type="component" value="Unassembled WGS sequence"/>
</dbReference>
<feature type="transmembrane region" description="Helical" evidence="6">
    <location>
        <begin position="65"/>
        <end position="86"/>
    </location>
</feature>
<organism evidence="7 8">
    <name type="scientific">Holdemanella porci</name>
    <dbReference type="NCBI Taxonomy" id="2652276"/>
    <lineage>
        <taxon>Bacteria</taxon>
        <taxon>Bacillati</taxon>
        <taxon>Bacillota</taxon>
        <taxon>Erysipelotrichia</taxon>
        <taxon>Erysipelotrichales</taxon>
        <taxon>Erysipelotrichaceae</taxon>
        <taxon>Holdemanella</taxon>
    </lineage>
</organism>
<keyword evidence="4" id="KW-0813">Transport</keyword>
<sequence length="153" mass="17144">MALTTFVSQNEGAGQSERSRKGILFGLAAALLMIECLGILIYLFAPTFISFFNQNPEVIAIGVDRAKICAFFYVLLGFSHVVSSILRGLGRPLMPMVVMLVCWCAVRVVALMTIGQSVHSLYLTHWLYPITWGLSSIVYIFDLRKYKLFMPRA</sequence>
<dbReference type="Pfam" id="PF01554">
    <property type="entry name" value="MatE"/>
    <property type="match status" value="1"/>
</dbReference>
<keyword evidence="6" id="KW-0812">Transmembrane</keyword>
<evidence type="ECO:0000313" key="8">
    <source>
        <dbReference type="Proteomes" id="UP000434241"/>
    </source>
</evidence>
<gene>
    <name evidence="7" type="ORF">FYJ55_09220</name>
</gene>
<evidence type="ECO:0000256" key="4">
    <source>
        <dbReference type="ARBA" id="ARBA00022448"/>
    </source>
</evidence>
<protein>
    <recommendedName>
        <fullName evidence="3">Probable multidrug resistance protein NorM</fullName>
    </recommendedName>
    <alternativeName>
        <fullName evidence="5">Multidrug-efflux transporter</fullName>
    </alternativeName>
</protein>